<dbReference type="Proteomes" id="UP001144280">
    <property type="component" value="Unassembled WGS sequence"/>
</dbReference>
<protein>
    <recommendedName>
        <fullName evidence="2">Lsr2 dimerization domain-containing protein</fullName>
    </recommendedName>
</protein>
<keyword evidence="4" id="KW-1185">Reference proteome</keyword>
<dbReference type="Pfam" id="PF11774">
    <property type="entry name" value="Lsr2"/>
    <property type="match status" value="1"/>
</dbReference>
<accession>A0ABQ5R3Y5</accession>
<feature type="compositionally biased region" description="Basic and acidic residues" evidence="1">
    <location>
        <begin position="70"/>
        <end position="85"/>
    </location>
</feature>
<evidence type="ECO:0000313" key="4">
    <source>
        <dbReference type="Proteomes" id="UP001144280"/>
    </source>
</evidence>
<evidence type="ECO:0000256" key="1">
    <source>
        <dbReference type="SAM" id="MobiDB-lite"/>
    </source>
</evidence>
<feature type="region of interest" description="Disordered" evidence="1">
    <location>
        <begin position="58"/>
        <end position="94"/>
    </location>
</feature>
<feature type="region of interest" description="Disordered" evidence="1">
    <location>
        <begin position="107"/>
        <end position="131"/>
    </location>
</feature>
<reference evidence="3" key="1">
    <citation type="submission" date="2022-12" db="EMBL/GenBank/DDBJ databases">
        <title>New Phytohabitans aurantiacus sp. RD004123 nov., an actinomycete isolated from soil.</title>
        <authorList>
            <person name="Triningsih D.W."/>
            <person name="Harunari E."/>
            <person name="Igarashi Y."/>
        </authorList>
    </citation>
    <scope>NUCLEOTIDE SEQUENCE</scope>
    <source>
        <strain evidence="3">RD004123</strain>
    </source>
</reference>
<evidence type="ECO:0000259" key="2">
    <source>
        <dbReference type="Pfam" id="PF11774"/>
    </source>
</evidence>
<comment type="caution">
    <text evidence="3">The sequence shown here is derived from an EMBL/GenBank/DDBJ whole genome shotgun (WGS) entry which is preliminary data.</text>
</comment>
<sequence>MALLTTVNLTDDFDGSDVGVKEHTFCLDGVTYEIDLTVANHERLTAALTPFIAAGRRLPARKAPHRTRRRAEAETSGHASEDSHGSRKRASATAPAVVPVVFAAPSARCRGSAPTPAPPRPTVPRSERSDAVGRGCLHAAARRHAATAFAPTVSGTAAQPRAAYHTTFRKEPARHDRVLHLPALRAARRRPAATPVDGGSAIR</sequence>
<feature type="compositionally biased region" description="Basic residues" evidence="1">
    <location>
        <begin position="58"/>
        <end position="69"/>
    </location>
</feature>
<dbReference type="InterPro" id="IPR024412">
    <property type="entry name" value="Lsr2_dim_dom"/>
</dbReference>
<dbReference type="InterPro" id="IPR042261">
    <property type="entry name" value="Lsr2-like_dimerization"/>
</dbReference>
<dbReference type="RefSeq" id="WP_407676877.1">
    <property type="nucleotide sequence ID" value="NZ_BSDI01000034.1"/>
</dbReference>
<evidence type="ECO:0000313" key="3">
    <source>
        <dbReference type="EMBL" id="GLI00665.1"/>
    </source>
</evidence>
<gene>
    <name evidence="3" type="ORF">Pa4123_59410</name>
</gene>
<proteinExistence type="predicted"/>
<organism evidence="3 4">
    <name type="scientific">Phytohabitans aurantiacus</name>
    <dbReference type="NCBI Taxonomy" id="3016789"/>
    <lineage>
        <taxon>Bacteria</taxon>
        <taxon>Bacillati</taxon>
        <taxon>Actinomycetota</taxon>
        <taxon>Actinomycetes</taxon>
        <taxon>Micromonosporales</taxon>
        <taxon>Micromonosporaceae</taxon>
    </lineage>
</organism>
<feature type="domain" description="Lsr2 dimerization" evidence="2">
    <location>
        <begin position="1"/>
        <end position="58"/>
    </location>
</feature>
<dbReference type="Gene3D" id="3.30.60.230">
    <property type="entry name" value="Lsr2, dimerization domain"/>
    <property type="match status" value="1"/>
</dbReference>
<name>A0ABQ5R3Y5_9ACTN</name>
<dbReference type="EMBL" id="BSDI01000034">
    <property type="protein sequence ID" value="GLI00665.1"/>
    <property type="molecule type" value="Genomic_DNA"/>
</dbReference>